<dbReference type="Pfam" id="PF13843">
    <property type="entry name" value="DDE_Tnp_1_7"/>
    <property type="match status" value="1"/>
</dbReference>
<feature type="domain" description="PiggyBac transposable element-derived protein" evidence="2">
    <location>
        <begin position="280"/>
        <end position="344"/>
    </location>
</feature>
<dbReference type="OrthoDB" id="6357684at2759"/>
<sequence length="545" mass="61461">MLDEAQGESDGSRDIARQQSVPNIKELGVEGTTKTSDTLVLSLREKAPAMKAPKEKQAFLVDQKSNRKMIMKSIDLTATKKKGRLIERKMKLETYCNSKKMCEQVPFYKNSDISQESESSEEEALPQCSSTPTLPRKRKIQPFKNLSSVCDRYKVSDTAAATVASAVLQDSPDDTKYWRQIKIKKYCFMCAVQTNHRVTSLAENQNNENETEMDIESTEKLEPKHSPIYIKRHVCTADVLGDENGSDNGHTSDEISNNDTYEASDDADKDFPLEEYISSSHTMSGRQFEQLLRTFNCTNISESTNRLNKVSQLLKMFIKNYQKAHPPGEAISLDEPLPLQKDKHLKMHVKFKESSAAVFEYTANNNTKQVFNDDEEALLKTYLLTAARHHYDLTKTEVRNSAYQFAAANGKTYPNLWNEENAAGPKEIKQIGQMTSGERSQDVTMIAAINAIGNHIPSIWYFQGASSHKKDSMDGVDGTLKRNADRLVLQTLDVLSGTSFVCNLSKKNKVKLWWPVPTSEIEFLKKEVSKKLTAVPDIMSLHQIA</sequence>
<name>A0A8K0CGY6_IGNLU</name>
<evidence type="ECO:0000256" key="1">
    <source>
        <dbReference type="SAM" id="MobiDB-lite"/>
    </source>
</evidence>
<dbReference type="AlphaFoldDB" id="A0A8K0CGY6"/>
<dbReference type="EMBL" id="VTPC01089948">
    <property type="protein sequence ID" value="KAF2885471.1"/>
    <property type="molecule type" value="Genomic_DNA"/>
</dbReference>
<reference evidence="3" key="1">
    <citation type="submission" date="2019-08" db="EMBL/GenBank/DDBJ databases">
        <title>The genome of the North American firefly Photinus pyralis.</title>
        <authorList>
            <consortium name="Photinus pyralis genome working group"/>
            <person name="Fallon T.R."/>
            <person name="Sander Lower S.E."/>
            <person name="Weng J.-K."/>
        </authorList>
    </citation>
    <scope>NUCLEOTIDE SEQUENCE</scope>
    <source>
        <strain evidence="3">TRF0915ILg1</strain>
        <tissue evidence="3">Whole body</tissue>
    </source>
</reference>
<feature type="region of interest" description="Disordered" evidence="1">
    <location>
        <begin position="1"/>
        <end position="36"/>
    </location>
</feature>
<accession>A0A8K0CGY6</accession>
<gene>
    <name evidence="3" type="ORF">ILUMI_20699</name>
</gene>
<protein>
    <recommendedName>
        <fullName evidence="2">PiggyBac transposable element-derived protein domain-containing protein</fullName>
    </recommendedName>
</protein>
<comment type="caution">
    <text evidence="3">The sequence shown here is derived from an EMBL/GenBank/DDBJ whole genome shotgun (WGS) entry which is preliminary data.</text>
</comment>
<proteinExistence type="predicted"/>
<organism evidence="3 4">
    <name type="scientific">Ignelater luminosus</name>
    <name type="common">Cucubano</name>
    <name type="synonym">Pyrophorus luminosus</name>
    <dbReference type="NCBI Taxonomy" id="2038154"/>
    <lineage>
        <taxon>Eukaryota</taxon>
        <taxon>Metazoa</taxon>
        <taxon>Ecdysozoa</taxon>
        <taxon>Arthropoda</taxon>
        <taxon>Hexapoda</taxon>
        <taxon>Insecta</taxon>
        <taxon>Pterygota</taxon>
        <taxon>Neoptera</taxon>
        <taxon>Endopterygota</taxon>
        <taxon>Coleoptera</taxon>
        <taxon>Polyphaga</taxon>
        <taxon>Elateriformia</taxon>
        <taxon>Elateroidea</taxon>
        <taxon>Elateridae</taxon>
        <taxon>Agrypninae</taxon>
        <taxon>Pyrophorini</taxon>
        <taxon>Ignelater</taxon>
    </lineage>
</organism>
<evidence type="ECO:0000313" key="4">
    <source>
        <dbReference type="Proteomes" id="UP000801492"/>
    </source>
</evidence>
<evidence type="ECO:0000313" key="3">
    <source>
        <dbReference type="EMBL" id="KAF2885471.1"/>
    </source>
</evidence>
<feature type="compositionally biased region" description="Polar residues" evidence="1">
    <location>
        <begin position="246"/>
        <end position="261"/>
    </location>
</feature>
<keyword evidence="4" id="KW-1185">Reference proteome</keyword>
<feature type="region of interest" description="Disordered" evidence="1">
    <location>
        <begin position="241"/>
        <end position="268"/>
    </location>
</feature>
<dbReference type="InterPro" id="IPR029526">
    <property type="entry name" value="PGBD"/>
</dbReference>
<evidence type="ECO:0000259" key="2">
    <source>
        <dbReference type="Pfam" id="PF13843"/>
    </source>
</evidence>
<feature type="region of interest" description="Disordered" evidence="1">
    <location>
        <begin position="113"/>
        <end position="134"/>
    </location>
</feature>
<dbReference type="Proteomes" id="UP000801492">
    <property type="component" value="Unassembled WGS sequence"/>
</dbReference>